<gene>
    <name evidence="2" type="ORF">A2431_02555</name>
</gene>
<feature type="compositionally biased region" description="Acidic residues" evidence="1">
    <location>
        <begin position="8"/>
        <end position="19"/>
    </location>
</feature>
<protein>
    <submittedName>
        <fullName evidence="2">Uncharacterized protein</fullName>
    </submittedName>
</protein>
<accession>A0A1G2V1U7</accession>
<dbReference type="EMBL" id="MHWW01000007">
    <property type="protein sequence ID" value="OHB15603.1"/>
    <property type="molecule type" value="Genomic_DNA"/>
</dbReference>
<organism evidence="2 3">
    <name type="scientific">Candidatus Zambryskibacteria bacterium RIFOXYC1_FULL_39_10</name>
    <dbReference type="NCBI Taxonomy" id="1802779"/>
    <lineage>
        <taxon>Bacteria</taxon>
        <taxon>Candidatus Zambryskiibacteriota</taxon>
    </lineage>
</organism>
<name>A0A1G2V1U7_9BACT</name>
<dbReference type="Proteomes" id="UP000177697">
    <property type="component" value="Unassembled WGS sequence"/>
</dbReference>
<reference evidence="2 3" key="1">
    <citation type="journal article" date="2016" name="Nat. Commun.">
        <title>Thousands of microbial genomes shed light on interconnected biogeochemical processes in an aquifer system.</title>
        <authorList>
            <person name="Anantharaman K."/>
            <person name="Brown C.T."/>
            <person name="Hug L.A."/>
            <person name="Sharon I."/>
            <person name="Castelle C.J."/>
            <person name="Probst A.J."/>
            <person name="Thomas B.C."/>
            <person name="Singh A."/>
            <person name="Wilkins M.J."/>
            <person name="Karaoz U."/>
            <person name="Brodie E.L."/>
            <person name="Williams K.H."/>
            <person name="Hubbard S.S."/>
            <person name="Banfield J.F."/>
        </authorList>
    </citation>
    <scope>NUCLEOTIDE SEQUENCE [LARGE SCALE GENOMIC DNA]</scope>
</reference>
<evidence type="ECO:0000256" key="1">
    <source>
        <dbReference type="SAM" id="MobiDB-lite"/>
    </source>
</evidence>
<proteinExistence type="predicted"/>
<comment type="caution">
    <text evidence="2">The sequence shown here is derived from an EMBL/GenBank/DDBJ whole genome shotgun (WGS) entry which is preliminary data.</text>
</comment>
<evidence type="ECO:0000313" key="3">
    <source>
        <dbReference type="Proteomes" id="UP000177697"/>
    </source>
</evidence>
<sequence>MGFKEPQGETDEDQVEEESPGATGTEAHEYLACQYLRSRLTPRRRPTLSLEYGEGKQHLIR</sequence>
<evidence type="ECO:0000313" key="2">
    <source>
        <dbReference type="EMBL" id="OHB15603.1"/>
    </source>
</evidence>
<dbReference type="AlphaFoldDB" id="A0A1G2V1U7"/>
<feature type="region of interest" description="Disordered" evidence="1">
    <location>
        <begin position="1"/>
        <end position="28"/>
    </location>
</feature>